<dbReference type="PANTHER" id="PTHR12993:SF26">
    <property type="entry name" value="1D-MYO-INOSITOL 2-ACETAMIDO-2-DEOXY-ALPHA-D-GLUCOPYRANOSIDE DEACETYLASE"/>
    <property type="match status" value="1"/>
</dbReference>
<keyword evidence="3" id="KW-1185">Reference proteome</keyword>
<organism evidence="2 3">
    <name type="scientific">Nostocoides japonicum T1-X7</name>
    <dbReference type="NCBI Taxonomy" id="1194083"/>
    <lineage>
        <taxon>Bacteria</taxon>
        <taxon>Bacillati</taxon>
        <taxon>Actinomycetota</taxon>
        <taxon>Actinomycetes</taxon>
        <taxon>Micrococcales</taxon>
        <taxon>Intrasporangiaceae</taxon>
        <taxon>Nostocoides</taxon>
    </lineage>
</organism>
<dbReference type="STRING" id="1194083.BN12_550007"/>
<dbReference type="GO" id="GO:0016811">
    <property type="term" value="F:hydrolase activity, acting on carbon-nitrogen (but not peptide) bonds, in linear amides"/>
    <property type="evidence" value="ECO:0007669"/>
    <property type="project" value="TreeGrafter"/>
</dbReference>
<dbReference type="InterPro" id="IPR003737">
    <property type="entry name" value="GlcNAc_PI_deacetylase-related"/>
</dbReference>
<evidence type="ECO:0000313" key="3">
    <source>
        <dbReference type="Proteomes" id="UP000035721"/>
    </source>
</evidence>
<name>A0A077M6E8_9MICO</name>
<dbReference type="OrthoDB" id="158614at2"/>
<sequence length="254" mass="26663">MSVLGMPVRRVLLVHAHPDDETLATGATAARLAADGVEVWLLTATRGEQGELVPGTVPEGVDVVTHREGELASALAALGIVRQLWLGHGPARAEGLDPRRYADSGMVWGPDGRAAPAPDVAADALTQAPLEEVTDDVAALLDDEDFDAVVSYDDGGGYGHPDHVRVHDATLAAARRAGIPYFAVLSPAHDGSPPPSDGVLTVDAGDLRDRLLAARRAHASQVTVVDDDHIRHVGGQLQRLPAVEHLLRIDPPVG</sequence>
<gene>
    <name evidence="2" type="ORF">BN12_550007</name>
</gene>
<dbReference type="Pfam" id="PF02585">
    <property type="entry name" value="PIG-L"/>
    <property type="match status" value="1"/>
</dbReference>
<dbReference type="EMBL" id="CAJB01000387">
    <property type="protein sequence ID" value="CCH79724.1"/>
    <property type="molecule type" value="Genomic_DNA"/>
</dbReference>
<proteinExistence type="predicted"/>
<keyword evidence="1" id="KW-0862">Zinc</keyword>
<dbReference type="InterPro" id="IPR024078">
    <property type="entry name" value="LmbE-like_dom_sf"/>
</dbReference>
<dbReference type="PANTHER" id="PTHR12993">
    <property type="entry name" value="N-ACETYLGLUCOSAMINYL-PHOSPHATIDYLINOSITOL DE-N-ACETYLASE-RELATED"/>
    <property type="match status" value="1"/>
</dbReference>
<evidence type="ECO:0000256" key="1">
    <source>
        <dbReference type="ARBA" id="ARBA00022833"/>
    </source>
</evidence>
<dbReference type="RefSeq" id="WP_083454510.1">
    <property type="nucleotide sequence ID" value="NZ_HF570958.1"/>
</dbReference>
<reference evidence="2 3" key="1">
    <citation type="journal article" date="2013" name="ISME J.">
        <title>A metabolic model for members of the genus Tetrasphaera involved in enhanced biological phosphorus removal.</title>
        <authorList>
            <person name="Kristiansen R."/>
            <person name="Nguyen H.T.T."/>
            <person name="Saunders A.M."/>
            <person name="Nielsen J.L."/>
            <person name="Wimmer R."/>
            <person name="Le V.Q."/>
            <person name="McIlroy S.J."/>
            <person name="Petrovski S."/>
            <person name="Seviour R.J."/>
            <person name="Calteau A."/>
            <person name="Nielsen K.L."/>
            <person name="Nielsen P.H."/>
        </authorList>
    </citation>
    <scope>NUCLEOTIDE SEQUENCE [LARGE SCALE GENOMIC DNA]</scope>
    <source>
        <strain evidence="2 3">T1-X7</strain>
    </source>
</reference>
<comment type="caution">
    <text evidence="2">The sequence shown here is derived from an EMBL/GenBank/DDBJ whole genome shotgun (WGS) entry which is preliminary data.</text>
</comment>
<evidence type="ECO:0000313" key="2">
    <source>
        <dbReference type="EMBL" id="CCH79724.1"/>
    </source>
</evidence>
<dbReference type="Gene3D" id="3.40.50.10320">
    <property type="entry name" value="LmbE-like"/>
    <property type="match status" value="1"/>
</dbReference>
<protein>
    <submittedName>
        <fullName evidence="2">Uncharacterized LmbE-like protein</fullName>
    </submittedName>
</protein>
<dbReference type="GO" id="GO:0016137">
    <property type="term" value="P:glycoside metabolic process"/>
    <property type="evidence" value="ECO:0007669"/>
    <property type="project" value="UniProtKB-ARBA"/>
</dbReference>
<dbReference type="Proteomes" id="UP000035721">
    <property type="component" value="Unassembled WGS sequence"/>
</dbReference>
<dbReference type="SUPFAM" id="SSF102588">
    <property type="entry name" value="LmbE-like"/>
    <property type="match status" value="1"/>
</dbReference>
<accession>A0A077M6E8</accession>
<dbReference type="AlphaFoldDB" id="A0A077M6E8"/>